<evidence type="ECO:0000256" key="3">
    <source>
        <dbReference type="ARBA" id="ARBA00022989"/>
    </source>
</evidence>
<dbReference type="GO" id="GO:0016020">
    <property type="term" value="C:membrane"/>
    <property type="evidence" value="ECO:0007669"/>
    <property type="project" value="UniProtKB-SubCell"/>
</dbReference>
<dbReference type="GO" id="GO:0006935">
    <property type="term" value="P:chemotaxis"/>
    <property type="evidence" value="ECO:0007669"/>
    <property type="project" value="UniProtKB-ARBA"/>
</dbReference>
<reference evidence="7 8" key="1">
    <citation type="journal article" date="2018" name="Nat. Biotechnol.">
        <title>A standardized bacterial taxonomy based on genome phylogeny substantially revises the tree of life.</title>
        <authorList>
            <person name="Parks D.H."/>
            <person name="Chuvochina M."/>
            <person name="Waite D.W."/>
            <person name="Rinke C."/>
            <person name="Skarshewski A."/>
            <person name="Chaumeil P.A."/>
            <person name="Hugenholtz P."/>
        </authorList>
    </citation>
    <scope>NUCLEOTIDE SEQUENCE [LARGE SCALE GENOMIC DNA]</scope>
    <source>
        <strain evidence="7">UBA9049</strain>
    </source>
</reference>
<dbReference type="GO" id="GO:0007165">
    <property type="term" value="P:signal transduction"/>
    <property type="evidence" value="ECO:0007669"/>
    <property type="project" value="UniProtKB-KW"/>
</dbReference>
<evidence type="ECO:0000313" key="8">
    <source>
        <dbReference type="Proteomes" id="UP000261325"/>
    </source>
</evidence>
<evidence type="ECO:0000256" key="4">
    <source>
        <dbReference type="ARBA" id="ARBA00023136"/>
    </source>
</evidence>
<accession>A0A3B8WK62</accession>
<keyword evidence="3" id="KW-1133">Transmembrane helix</keyword>
<feature type="domain" description="Methyl-accepting transducer" evidence="6">
    <location>
        <begin position="2"/>
        <end position="85"/>
    </location>
</feature>
<name>A0A3B8WK62_MARNT</name>
<feature type="non-terminal residue" evidence="7">
    <location>
        <position position="1"/>
    </location>
</feature>
<dbReference type="PANTHER" id="PTHR32089">
    <property type="entry name" value="METHYL-ACCEPTING CHEMOTAXIS PROTEIN MCPB"/>
    <property type="match status" value="1"/>
</dbReference>
<dbReference type="AlphaFoldDB" id="A0A3B8WK62"/>
<evidence type="ECO:0000256" key="2">
    <source>
        <dbReference type="ARBA" id="ARBA00022692"/>
    </source>
</evidence>
<comment type="subcellular location">
    <subcellularLocation>
        <location evidence="1">Membrane</location>
        <topology evidence="1">Multi-pass membrane protein</topology>
    </subcellularLocation>
</comment>
<proteinExistence type="predicted"/>
<dbReference type="Pfam" id="PF00015">
    <property type="entry name" value="MCPsignal"/>
    <property type="match status" value="1"/>
</dbReference>
<dbReference type="SUPFAM" id="SSF58104">
    <property type="entry name" value="Methyl-accepting chemotaxis protein (MCP) signaling domain"/>
    <property type="match status" value="1"/>
</dbReference>
<dbReference type="PANTHER" id="PTHR32089:SF119">
    <property type="entry name" value="METHYL-ACCEPTING CHEMOTAXIS PROTEIN CTPL"/>
    <property type="match status" value="1"/>
</dbReference>
<organism evidence="7 8">
    <name type="scientific">Marinobacter nauticus</name>
    <name type="common">Marinobacter hydrocarbonoclasticus</name>
    <name type="synonym">Marinobacter aquaeolei</name>
    <dbReference type="NCBI Taxonomy" id="2743"/>
    <lineage>
        <taxon>Bacteria</taxon>
        <taxon>Pseudomonadati</taxon>
        <taxon>Pseudomonadota</taxon>
        <taxon>Gammaproteobacteria</taxon>
        <taxon>Pseudomonadales</taxon>
        <taxon>Marinobacteraceae</taxon>
        <taxon>Marinobacter</taxon>
    </lineage>
</organism>
<dbReference type="Gene3D" id="1.10.287.950">
    <property type="entry name" value="Methyl-accepting chemotaxis protein"/>
    <property type="match status" value="1"/>
</dbReference>
<evidence type="ECO:0000259" key="6">
    <source>
        <dbReference type="Pfam" id="PF00015"/>
    </source>
</evidence>
<comment type="caution">
    <text evidence="7">The sequence shown here is derived from an EMBL/GenBank/DDBJ whole genome shotgun (WGS) entry which is preliminary data.</text>
</comment>
<keyword evidence="4" id="KW-0472">Membrane</keyword>
<dbReference type="InterPro" id="IPR004089">
    <property type="entry name" value="MCPsignal_dom"/>
</dbReference>
<keyword evidence="2" id="KW-0812">Transmembrane</keyword>
<protein>
    <submittedName>
        <fullName evidence="7">Methyl-accepting chemotaxis protein</fullName>
    </submittedName>
</protein>
<dbReference type="Proteomes" id="UP000261325">
    <property type="component" value="Unassembled WGS sequence"/>
</dbReference>
<evidence type="ECO:0000256" key="1">
    <source>
        <dbReference type="ARBA" id="ARBA00004141"/>
    </source>
</evidence>
<gene>
    <name evidence="7" type="ORF">DCF82_13755</name>
</gene>
<evidence type="ECO:0000313" key="7">
    <source>
        <dbReference type="EMBL" id="HAC28860.1"/>
    </source>
</evidence>
<evidence type="ECO:0000256" key="5">
    <source>
        <dbReference type="ARBA" id="ARBA00023224"/>
    </source>
</evidence>
<sequence>THKATEEIQQVISELSKASGAAVHSMQGSVDMARQGVDATTESGEVLRKILENVQQISELNEQIAAATYEQSTTFSEVTGHMGDMHRNAEAVMESTDELDTVSRKIQDVSNGLQSVAGQFRV</sequence>
<dbReference type="EMBL" id="DLYI01000182">
    <property type="protein sequence ID" value="HAC28860.1"/>
    <property type="molecule type" value="Genomic_DNA"/>
</dbReference>
<keyword evidence="5" id="KW-0807">Transducer</keyword>